<dbReference type="EMBL" id="PQLX01000004">
    <property type="protein sequence ID" value="POU65269.1"/>
    <property type="molecule type" value="Genomic_DNA"/>
</dbReference>
<keyword evidence="2" id="KW-0805">Transcription regulation</keyword>
<comment type="similarity">
    <text evidence="1">Belongs to the LysR transcriptional regulatory family.</text>
</comment>
<dbReference type="Pfam" id="PF03466">
    <property type="entry name" value="LysR_substrate"/>
    <property type="match status" value="1"/>
</dbReference>
<dbReference type="OrthoDB" id="8720143at2"/>
<keyword evidence="4" id="KW-0804">Transcription</keyword>
<dbReference type="PROSITE" id="PS50931">
    <property type="entry name" value="HTH_LYSR"/>
    <property type="match status" value="1"/>
</dbReference>
<sequence length="309" mass="35526">MTGDKNGKNDVGQWLHKIDLNLLPVFMVAMQEMNFTHAAEKLGMTQPAVSNAISRLKLIFNDELFLRQGRGVRPTILGTQVYDSVCKSMDILLNIIPVAPRETEPDNLTFTFGIESPLDISLIPIILRLFEGEKNFNIKFEQYFNKFKKTDDDNKSADFVISYSEIKQKDFSSVSLFDDEIVIVASKKHPRLQEISMKGGVYREQHAVASPERHLSFSQYWYDTPEKESCISYYGTDILSVFNIVSQTEMISFSPYNLAEKYEKFLGLKILPLPLNINRLTCYLSWDNKSARHQGKEKIAKILKKTCRR</sequence>
<dbReference type="PANTHER" id="PTHR30118:SF6">
    <property type="entry name" value="HTH-TYPE TRANSCRIPTIONAL REGULATOR LEUO"/>
    <property type="match status" value="1"/>
</dbReference>
<feature type="domain" description="HTH lysR-type" evidence="5">
    <location>
        <begin position="18"/>
        <end position="75"/>
    </location>
</feature>
<dbReference type="InterPro" id="IPR036388">
    <property type="entry name" value="WH-like_DNA-bd_sf"/>
</dbReference>
<organism evidence="6 7">
    <name type="scientific">Citrobacter amalonaticus</name>
    <dbReference type="NCBI Taxonomy" id="35703"/>
    <lineage>
        <taxon>Bacteria</taxon>
        <taxon>Pseudomonadati</taxon>
        <taxon>Pseudomonadota</taxon>
        <taxon>Gammaproteobacteria</taxon>
        <taxon>Enterobacterales</taxon>
        <taxon>Enterobacteriaceae</taxon>
        <taxon>Citrobacter</taxon>
    </lineage>
</organism>
<proteinExistence type="inferred from homology"/>
<evidence type="ECO:0000313" key="7">
    <source>
        <dbReference type="Proteomes" id="UP000237003"/>
    </source>
</evidence>
<dbReference type="SUPFAM" id="SSF53850">
    <property type="entry name" value="Periplasmic binding protein-like II"/>
    <property type="match status" value="1"/>
</dbReference>
<evidence type="ECO:0000256" key="4">
    <source>
        <dbReference type="ARBA" id="ARBA00023163"/>
    </source>
</evidence>
<dbReference type="SUPFAM" id="SSF46785">
    <property type="entry name" value="Winged helix' DNA-binding domain"/>
    <property type="match status" value="1"/>
</dbReference>
<dbReference type="Gene3D" id="3.40.190.10">
    <property type="entry name" value="Periplasmic binding protein-like II"/>
    <property type="match status" value="2"/>
</dbReference>
<accession>A0A2S4RXS4</accession>
<dbReference type="GO" id="GO:0003677">
    <property type="term" value="F:DNA binding"/>
    <property type="evidence" value="ECO:0007669"/>
    <property type="project" value="UniProtKB-KW"/>
</dbReference>
<reference evidence="6 7" key="1">
    <citation type="submission" date="2018-01" db="EMBL/GenBank/DDBJ databases">
        <title>Complete genome sequences of 14 Citrobacter spp. isolated from plant in Canada.</title>
        <authorList>
            <person name="Bhandare S.G."/>
            <person name="Colavecchio A."/>
            <person name="Jeukens J."/>
            <person name="Emond-Rheault J.-G."/>
            <person name="Freschi L."/>
            <person name="Hamel J."/>
            <person name="Kukavica-Ibrulj I."/>
            <person name="Levesque R."/>
            <person name="Goodridge L."/>
        </authorList>
    </citation>
    <scope>NUCLEOTIDE SEQUENCE [LARGE SCALE GENOMIC DNA]</scope>
    <source>
        <strain evidence="6 7">S1285</strain>
    </source>
</reference>
<protein>
    <submittedName>
        <fullName evidence="6">Transcriptional regulator LeuO</fullName>
    </submittedName>
</protein>
<evidence type="ECO:0000313" key="6">
    <source>
        <dbReference type="EMBL" id="POU65269.1"/>
    </source>
</evidence>
<dbReference type="InterPro" id="IPR036390">
    <property type="entry name" value="WH_DNA-bd_sf"/>
</dbReference>
<evidence type="ECO:0000256" key="3">
    <source>
        <dbReference type="ARBA" id="ARBA00023125"/>
    </source>
</evidence>
<dbReference type="AlphaFoldDB" id="A0A2S4RXS4"/>
<dbReference type="InterPro" id="IPR005119">
    <property type="entry name" value="LysR_subst-bd"/>
</dbReference>
<dbReference type="Pfam" id="PF00126">
    <property type="entry name" value="HTH_1"/>
    <property type="match status" value="1"/>
</dbReference>
<dbReference type="Proteomes" id="UP000237003">
    <property type="component" value="Unassembled WGS sequence"/>
</dbReference>
<dbReference type="InterPro" id="IPR000847">
    <property type="entry name" value="LysR_HTH_N"/>
</dbReference>
<dbReference type="Gene3D" id="1.10.10.10">
    <property type="entry name" value="Winged helix-like DNA-binding domain superfamily/Winged helix DNA-binding domain"/>
    <property type="match status" value="1"/>
</dbReference>
<evidence type="ECO:0000259" key="5">
    <source>
        <dbReference type="PROSITE" id="PS50931"/>
    </source>
</evidence>
<comment type="caution">
    <text evidence="6">The sequence shown here is derived from an EMBL/GenBank/DDBJ whole genome shotgun (WGS) entry which is preliminary data.</text>
</comment>
<dbReference type="PRINTS" id="PR00039">
    <property type="entry name" value="HTHLYSR"/>
</dbReference>
<dbReference type="InterPro" id="IPR050389">
    <property type="entry name" value="LysR-type_TF"/>
</dbReference>
<dbReference type="GO" id="GO:0003700">
    <property type="term" value="F:DNA-binding transcription factor activity"/>
    <property type="evidence" value="ECO:0007669"/>
    <property type="project" value="InterPro"/>
</dbReference>
<dbReference type="NCBIfam" id="NF007063">
    <property type="entry name" value="PRK09508.1"/>
    <property type="match status" value="1"/>
</dbReference>
<dbReference type="RefSeq" id="WP_103778203.1">
    <property type="nucleotide sequence ID" value="NZ_PQLX01000004.1"/>
</dbReference>
<gene>
    <name evidence="6" type="ORF">C3430_13870</name>
</gene>
<keyword evidence="3" id="KW-0238">DNA-binding</keyword>
<evidence type="ECO:0000256" key="2">
    <source>
        <dbReference type="ARBA" id="ARBA00023015"/>
    </source>
</evidence>
<evidence type="ECO:0000256" key="1">
    <source>
        <dbReference type="ARBA" id="ARBA00009437"/>
    </source>
</evidence>
<dbReference type="PANTHER" id="PTHR30118">
    <property type="entry name" value="HTH-TYPE TRANSCRIPTIONAL REGULATOR LEUO-RELATED"/>
    <property type="match status" value="1"/>
</dbReference>
<name>A0A2S4RXS4_CITAM</name>